<dbReference type="PANTHER" id="PTHR10127">
    <property type="entry name" value="DISCOIDIN, CUB, EGF, LAMININ , AND ZINC METALLOPROTEASE DOMAIN CONTAINING"/>
    <property type="match status" value="1"/>
</dbReference>
<dbReference type="VEuPathDB" id="VectorBase:HLOH_051759"/>
<organism evidence="6 7">
    <name type="scientific">Haemaphysalis longicornis</name>
    <name type="common">Bush tick</name>
    <dbReference type="NCBI Taxonomy" id="44386"/>
    <lineage>
        <taxon>Eukaryota</taxon>
        <taxon>Metazoa</taxon>
        <taxon>Ecdysozoa</taxon>
        <taxon>Arthropoda</taxon>
        <taxon>Chelicerata</taxon>
        <taxon>Arachnida</taxon>
        <taxon>Acari</taxon>
        <taxon>Parasitiformes</taxon>
        <taxon>Ixodida</taxon>
        <taxon>Ixodoidea</taxon>
        <taxon>Ixodidae</taxon>
        <taxon>Haemaphysalinae</taxon>
        <taxon>Haemaphysalis</taxon>
    </lineage>
</organism>
<dbReference type="SMART" id="SM00235">
    <property type="entry name" value="ZnMc"/>
    <property type="match status" value="1"/>
</dbReference>
<keyword evidence="3 4" id="KW-0378">Hydrolase</keyword>
<evidence type="ECO:0000313" key="6">
    <source>
        <dbReference type="EMBL" id="KAH9363936.1"/>
    </source>
</evidence>
<sequence>MSRVLHCGFKSVDGLDRYFRPSILRKGRRLYDNKHVYGVQEVDGTEVSARCLSQQGKHVYEIGLKLTVQPQTIESGQCSFRYGSAGNCKHCAAVAFFLNNFDHASCTSQPQAWGKPAGKPVLNDKASIEELFGAELSPFYVLEYFLGIVSPFTEILAEMTTTEEELASMEAEKKARQLLQLQKITQLLPTPCKALHELQVLGMYPRQSVKPKDHTEGMSKQQKAFYDANVACASLSDLCVGTMGQSSCVRCYSSLGCEGRGPQELSLGYGCWFKTTVMHELLHAAGFVHEHSRSDRDDYIDILLENVIEGKEDQFDKLAPSEDQLLSPFDYDSVMLYGSRQGSKNGLPTIVKKDGTTIPDVESKPGLSLGDVQGIRETYGCR</sequence>
<comment type="caution">
    <text evidence="3">Lacks conserved residue(s) required for the propagation of feature annotation.</text>
</comment>
<dbReference type="PANTHER" id="PTHR10127:SF883">
    <property type="entry name" value="ZINC METALLOPROTEINASE NAS-8"/>
    <property type="match status" value="1"/>
</dbReference>
<dbReference type="GO" id="GO:0004222">
    <property type="term" value="F:metalloendopeptidase activity"/>
    <property type="evidence" value="ECO:0007669"/>
    <property type="project" value="UniProtKB-UniRule"/>
</dbReference>
<dbReference type="GO" id="GO:0008270">
    <property type="term" value="F:zinc ion binding"/>
    <property type="evidence" value="ECO:0007669"/>
    <property type="project" value="UniProtKB-UniRule"/>
</dbReference>
<feature type="domain" description="Peptidase M12A" evidence="5">
    <location>
        <begin position="251"/>
        <end position="382"/>
    </location>
</feature>
<feature type="binding site" evidence="3">
    <location>
        <position position="283"/>
    </location>
    <ligand>
        <name>Zn(2+)</name>
        <dbReference type="ChEBI" id="CHEBI:29105"/>
        <note>catalytic</note>
    </ligand>
</feature>
<dbReference type="InterPro" id="IPR006026">
    <property type="entry name" value="Peptidase_Metallo"/>
</dbReference>
<dbReference type="AlphaFoldDB" id="A0A9J6FND1"/>
<dbReference type="OrthoDB" id="6480605at2759"/>
<dbReference type="InterPro" id="IPR024079">
    <property type="entry name" value="MetalloPept_cat_dom_sf"/>
</dbReference>
<keyword evidence="3 4" id="KW-0482">Metalloprotease</keyword>
<protein>
    <recommendedName>
        <fullName evidence="4">Metalloendopeptidase</fullName>
        <ecNumber evidence="4">3.4.24.-</ecNumber>
    </recommendedName>
</protein>
<reference evidence="6 7" key="1">
    <citation type="journal article" date="2020" name="Cell">
        <title>Large-Scale Comparative Analyses of Tick Genomes Elucidate Their Genetic Diversity and Vector Capacities.</title>
        <authorList>
            <consortium name="Tick Genome and Microbiome Consortium (TIGMIC)"/>
            <person name="Jia N."/>
            <person name="Wang J."/>
            <person name="Shi W."/>
            <person name="Du L."/>
            <person name="Sun Y."/>
            <person name="Zhan W."/>
            <person name="Jiang J.F."/>
            <person name="Wang Q."/>
            <person name="Zhang B."/>
            <person name="Ji P."/>
            <person name="Bell-Sakyi L."/>
            <person name="Cui X.M."/>
            <person name="Yuan T.T."/>
            <person name="Jiang B.G."/>
            <person name="Yang W.F."/>
            <person name="Lam T.T."/>
            <person name="Chang Q.C."/>
            <person name="Ding S.J."/>
            <person name="Wang X.J."/>
            <person name="Zhu J.G."/>
            <person name="Ruan X.D."/>
            <person name="Zhao L."/>
            <person name="Wei J.T."/>
            <person name="Ye R.Z."/>
            <person name="Que T.C."/>
            <person name="Du C.H."/>
            <person name="Zhou Y.H."/>
            <person name="Cheng J.X."/>
            <person name="Dai P.F."/>
            <person name="Guo W.B."/>
            <person name="Han X.H."/>
            <person name="Huang E.J."/>
            <person name="Li L.F."/>
            <person name="Wei W."/>
            <person name="Gao Y.C."/>
            <person name="Liu J.Z."/>
            <person name="Shao H.Z."/>
            <person name="Wang X."/>
            <person name="Wang C.C."/>
            <person name="Yang T.C."/>
            <person name="Huo Q.B."/>
            <person name="Li W."/>
            <person name="Chen H.Y."/>
            <person name="Chen S.E."/>
            <person name="Zhou L.G."/>
            <person name="Ni X.B."/>
            <person name="Tian J.H."/>
            <person name="Sheng Y."/>
            <person name="Liu T."/>
            <person name="Pan Y.S."/>
            <person name="Xia L.Y."/>
            <person name="Li J."/>
            <person name="Zhao F."/>
            <person name="Cao W.C."/>
        </authorList>
    </citation>
    <scope>NUCLEOTIDE SEQUENCE [LARGE SCALE GENOMIC DNA]</scope>
    <source>
        <strain evidence="6">HaeL-2018</strain>
    </source>
</reference>
<gene>
    <name evidence="6" type="ORF">HPB48_022203</name>
</gene>
<dbReference type="GO" id="GO:0006508">
    <property type="term" value="P:proteolysis"/>
    <property type="evidence" value="ECO:0007669"/>
    <property type="project" value="UniProtKB-KW"/>
</dbReference>
<proteinExistence type="predicted"/>
<dbReference type="EC" id="3.4.24.-" evidence="4"/>
<feature type="binding site" evidence="3">
    <location>
        <position position="279"/>
    </location>
    <ligand>
        <name>Zn(2+)</name>
        <dbReference type="ChEBI" id="CHEBI:29105"/>
        <note>catalytic</note>
    </ligand>
</feature>
<comment type="cofactor">
    <cofactor evidence="3 4">
        <name>Zn(2+)</name>
        <dbReference type="ChEBI" id="CHEBI:29105"/>
    </cofactor>
    <text evidence="3 4">Binds 1 zinc ion per subunit.</text>
</comment>
<keyword evidence="3 4" id="KW-0862">Zinc</keyword>
<comment type="function">
    <text evidence="2">Zinc metalloprotease. Provoques deadhesion of endothelial cells from cell cultures, and also degradation of fibronectin, fibrinogen and gelatin in vitro. Its role in the venom is not fully understood but it might act as a spreading factor that facilitates diffusion of other venom toxins. Alternatively, it might be involved in the proteolytic processing of other venom toxins or it might play a role in extra-oral digestion of prey.</text>
</comment>
<keyword evidence="7" id="KW-1185">Reference proteome</keyword>
<dbReference type="Pfam" id="PF01400">
    <property type="entry name" value="Astacin"/>
    <property type="match status" value="1"/>
</dbReference>
<evidence type="ECO:0000259" key="5">
    <source>
        <dbReference type="PROSITE" id="PS51864"/>
    </source>
</evidence>
<dbReference type="InterPro" id="IPR001506">
    <property type="entry name" value="Peptidase_M12A"/>
</dbReference>
<dbReference type="EMBL" id="JABSTR010000002">
    <property type="protein sequence ID" value="KAH9363936.1"/>
    <property type="molecule type" value="Genomic_DNA"/>
</dbReference>
<name>A0A9J6FND1_HAELO</name>
<evidence type="ECO:0000256" key="3">
    <source>
        <dbReference type="PROSITE-ProRule" id="PRU01211"/>
    </source>
</evidence>
<feature type="active site" evidence="3">
    <location>
        <position position="280"/>
    </location>
</feature>
<comment type="subunit">
    <text evidence="1">Monomer.</text>
</comment>
<evidence type="ECO:0000313" key="7">
    <source>
        <dbReference type="Proteomes" id="UP000821853"/>
    </source>
</evidence>
<evidence type="ECO:0000256" key="4">
    <source>
        <dbReference type="RuleBase" id="RU361183"/>
    </source>
</evidence>
<dbReference type="Gene3D" id="3.40.390.10">
    <property type="entry name" value="Collagenase (Catalytic Domain)"/>
    <property type="match status" value="1"/>
</dbReference>
<accession>A0A9J6FND1</accession>
<keyword evidence="3 4" id="KW-0645">Protease</keyword>
<dbReference type="PRINTS" id="PR00480">
    <property type="entry name" value="ASTACIN"/>
</dbReference>
<dbReference type="PROSITE" id="PS51864">
    <property type="entry name" value="ASTACIN"/>
    <property type="match status" value="1"/>
</dbReference>
<dbReference type="Proteomes" id="UP000821853">
    <property type="component" value="Chromosome 10"/>
</dbReference>
<keyword evidence="3 4" id="KW-0479">Metal-binding</keyword>
<dbReference type="SUPFAM" id="SSF55486">
    <property type="entry name" value="Metalloproteases ('zincins'), catalytic domain"/>
    <property type="match status" value="1"/>
</dbReference>
<evidence type="ECO:0000256" key="1">
    <source>
        <dbReference type="ARBA" id="ARBA00011245"/>
    </source>
</evidence>
<feature type="binding site" evidence="3">
    <location>
        <position position="289"/>
    </location>
    <ligand>
        <name>Zn(2+)</name>
        <dbReference type="ChEBI" id="CHEBI:29105"/>
        <note>catalytic</note>
    </ligand>
</feature>
<evidence type="ECO:0000256" key="2">
    <source>
        <dbReference type="ARBA" id="ARBA00025529"/>
    </source>
</evidence>
<comment type="caution">
    <text evidence="6">The sequence shown here is derived from an EMBL/GenBank/DDBJ whole genome shotgun (WGS) entry which is preliminary data.</text>
</comment>